<dbReference type="RefSeq" id="WP_135796701.1">
    <property type="nucleotide sequence ID" value="NZ_CP032096.1"/>
</dbReference>
<evidence type="ECO:0000256" key="8">
    <source>
        <dbReference type="ARBA" id="ARBA00022914"/>
    </source>
</evidence>
<dbReference type="GO" id="GO:0045340">
    <property type="term" value="F:mercury ion binding"/>
    <property type="evidence" value="ECO:0007669"/>
    <property type="project" value="UniProtKB-UniRule"/>
</dbReference>
<comment type="similarity">
    <text evidence="2">Belongs to the MerP family.</text>
</comment>
<evidence type="ECO:0000256" key="7">
    <source>
        <dbReference type="ARBA" id="ARBA00022764"/>
    </source>
</evidence>
<evidence type="ECO:0000256" key="6">
    <source>
        <dbReference type="ARBA" id="ARBA00022729"/>
    </source>
</evidence>
<evidence type="ECO:0000256" key="4">
    <source>
        <dbReference type="ARBA" id="ARBA00022466"/>
    </source>
</evidence>
<dbReference type="PROSITE" id="PS50846">
    <property type="entry name" value="HMA_2"/>
    <property type="match status" value="1"/>
</dbReference>
<evidence type="ECO:0000256" key="3">
    <source>
        <dbReference type="ARBA" id="ARBA00011245"/>
    </source>
</evidence>
<dbReference type="InterPro" id="IPR036163">
    <property type="entry name" value="HMA_dom_sf"/>
</dbReference>
<keyword evidence="7 10" id="KW-0574">Periplasm</keyword>
<keyword evidence="6 11" id="KW-0732">Signal</keyword>
<dbReference type="GO" id="GO:0015097">
    <property type="term" value="F:mercury ion transmembrane transporter activity"/>
    <property type="evidence" value="ECO:0007669"/>
    <property type="project" value="UniProtKB-UniRule"/>
</dbReference>
<evidence type="ECO:0000256" key="9">
    <source>
        <dbReference type="ARBA" id="ARBA00045344"/>
    </source>
</evidence>
<dbReference type="InterPro" id="IPR017969">
    <property type="entry name" value="Heavy-metal-associated_CS"/>
</dbReference>
<dbReference type="PROSITE" id="PS01047">
    <property type="entry name" value="HMA_1"/>
    <property type="match status" value="1"/>
</dbReference>
<evidence type="ECO:0000256" key="11">
    <source>
        <dbReference type="SAM" id="SignalP"/>
    </source>
</evidence>
<feature type="signal peptide" evidence="11">
    <location>
        <begin position="1"/>
        <end position="18"/>
    </location>
</feature>
<accession>A0A4P7P2Q7</accession>
<keyword evidence="8 10" id="KW-0476">Mercury</keyword>
<dbReference type="InterPro" id="IPR001802">
    <property type="entry name" value="MerP/CopZ"/>
</dbReference>
<organism evidence="13 14">
    <name type="scientific">Hydrogenovibrio crunogenus</name>
    <dbReference type="NCBI Taxonomy" id="39765"/>
    <lineage>
        <taxon>Bacteria</taxon>
        <taxon>Pseudomonadati</taxon>
        <taxon>Pseudomonadota</taxon>
        <taxon>Gammaproteobacteria</taxon>
        <taxon>Thiotrichales</taxon>
        <taxon>Piscirickettsiaceae</taxon>
        <taxon>Hydrogenovibrio</taxon>
    </lineage>
</organism>
<comment type="subcellular location">
    <subcellularLocation>
        <location evidence="1 10">Periplasm</location>
    </subcellularLocation>
</comment>
<evidence type="ECO:0000256" key="10">
    <source>
        <dbReference type="RuleBase" id="RU361212"/>
    </source>
</evidence>
<dbReference type="NCBIfam" id="TIGR02052">
    <property type="entry name" value="MerP"/>
    <property type="match status" value="1"/>
</dbReference>
<evidence type="ECO:0000313" key="14">
    <source>
        <dbReference type="Proteomes" id="UP000296201"/>
    </source>
</evidence>
<gene>
    <name evidence="10 13" type="primary">merP</name>
    <name evidence="13" type="ORF">GHNINEIG_02230</name>
</gene>
<evidence type="ECO:0000256" key="5">
    <source>
        <dbReference type="ARBA" id="ARBA00022723"/>
    </source>
</evidence>
<comment type="subunit">
    <text evidence="3">Monomer.</text>
</comment>
<dbReference type="InterPro" id="IPR011795">
    <property type="entry name" value="MerP"/>
</dbReference>
<keyword evidence="5 10" id="KW-0479">Metal-binding</keyword>
<keyword evidence="4 10" id="KW-0475">Mercuric resistance</keyword>
<dbReference type="EMBL" id="CP032096">
    <property type="protein sequence ID" value="QBZ84155.1"/>
    <property type="molecule type" value="Genomic_DNA"/>
</dbReference>
<dbReference type="OrthoDB" id="7205933at2"/>
<dbReference type="Pfam" id="PF00403">
    <property type="entry name" value="HMA"/>
    <property type="match status" value="1"/>
</dbReference>
<name>A0A4P7P2Q7_9GAMM</name>
<evidence type="ECO:0000256" key="2">
    <source>
        <dbReference type="ARBA" id="ARBA00005938"/>
    </source>
</evidence>
<feature type="domain" description="HMA" evidence="12">
    <location>
        <begin position="21"/>
        <end position="87"/>
    </location>
</feature>
<dbReference type="GO" id="GO:0042597">
    <property type="term" value="C:periplasmic space"/>
    <property type="evidence" value="ECO:0007669"/>
    <property type="project" value="UniProtKB-SubCell"/>
</dbReference>
<evidence type="ECO:0000256" key="1">
    <source>
        <dbReference type="ARBA" id="ARBA00004418"/>
    </source>
</evidence>
<evidence type="ECO:0000259" key="12">
    <source>
        <dbReference type="PROSITE" id="PS50846"/>
    </source>
</evidence>
<reference evidence="13 14" key="1">
    <citation type="submission" date="2018-08" db="EMBL/GenBank/DDBJ databases">
        <title>Horizontal acquisition of hydrogen conversion ability and other habitat adaptations in Hydrogenovibrio crunogenus strains.</title>
        <authorList>
            <person name="Gonnella G."/>
            <person name="Adam N."/>
            <person name="Perner M."/>
        </authorList>
    </citation>
    <scope>NUCLEOTIDE SEQUENCE [LARGE SCALE GENOMIC DNA]</scope>
    <source>
        <strain evidence="13 14">SP-41</strain>
    </source>
</reference>
<feature type="chain" id="PRO_5021008428" description="Periplasmic mercury ion-binding protein" evidence="11">
    <location>
        <begin position="19"/>
        <end position="90"/>
    </location>
</feature>
<proteinExistence type="inferred from homology"/>
<keyword evidence="14" id="KW-1185">Reference proteome</keyword>
<dbReference type="Proteomes" id="UP000296201">
    <property type="component" value="Chromosome"/>
</dbReference>
<dbReference type="InterPro" id="IPR006121">
    <property type="entry name" value="HMA_dom"/>
</dbReference>
<dbReference type="CDD" id="cd00371">
    <property type="entry name" value="HMA"/>
    <property type="match status" value="1"/>
</dbReference>
<dbReference type="SUPFAM" id="SSF55008">
    <property type="entry name" value="HMA, heavy metal-associated domain"/>
    <property type="match status" value="1"/>
</dbReference>
<evidence type="ECO:0000313" key="13">
    <source>
        <dbReference type="EMBL" id="QBZ84155.1"/>
    </source>
</evidence>
<dbReference type="PRINTS" id="PR00946">
    <property type="entry name" value="HGSCAVENGER"/>
</dbReference>
<comment type="function">
    <text evidence="9 10">Involved in mercury resistance. Acts as a mercury scavenger that specifically binds to a mercuric ion in the periplasm and probably passes it to the cytoplasmic mercuric reductase MerA via the mercuric transport protein MerT.</text>
</comment>
<dbReference type="AlphaFoldDB" id="A0A4P7P2Q7"/>
<dbReference type="Gene3D" id="3.30.70.100">
    <property type="match status" value="1"/>
</dbReference>
<protein>
    <recommendedName>
        <fullName evidence="10">Periplasmic mercury ion-binding protein</fullName>
    </recommendedName>
</protein>
<sequence length="90" mass="9792" precursor="true">MKNLILIMSMFISFGVTAAEKTVTLDVPGMFCPTCPITVKKSLINVDGVKDVKVSLKDKTAIVTYEDEAADVEDLTFATENSGYPSTVRK</sequence>